<dbReference type="Proteomes" id="UP000789396">
    <property type="component" value="Unassembled WGS sequence"/>
</dbReference>
<dbReference type="OrthoDB" id="2418820at2759"/>
<keyword evidence="2" id="KW-1185">Reference proteome</keyword>
<name>A0A9N9JNX7_9GLOM</name>
<protein>
    <submittedName>
        <fullName evidence="1">12777_t:CDS:1</fullName>
    </submittedName>
</protein>
<proteinExistence type="predicted"/>
<dbReference type="EMBL" id="CAJVPZ010058304">
    <property type="protein sequence ID" value="CAG8787871.1"/>
    <property type="molecule type" value="Genomic_DNA"/>
</dbReference>
<gene>
    <name evidence="1" type="ORF">RFULGI_LOCUS16440</name>
</gene>
<accession>A0A9N9JNX7</accession>
<organism evidence="1 2">
    <name type="scientific">Racocetra fulgida</name>
    <dbReference type="NCBI Taxonomy" id="60492"/>
    <lineage>
        <taxon>Eukaryota</taxon>
        <taxon>Fungi</taxon>
        <taxon>Fungi incertae sedis</taxon>
        <taxon>Mucoromycota</taxon>
        <taxon>Glomeromycotina</taxon>
        <taxon>Glomeromycetes</taxon>
        <taxon>Diversisporales</taxon>
        <taxon>Gigasporaceae</taxon>
        <taxon>Racocetra</taxon>
    </lineage>
</organism>
<feature type="non-terminal residue" evidence="1">
    <location>
        <position position="1"/>
    </location>
</feature>
<sequence length="43" mass="4969">MSLALETNCNIDYECLNMLIKVAGNLHKEFDKSIKQKEIKNDL</sequence>
<feature type="non-terminal residue" evidence="1">
    <location>
        <position position="43"/>
    </location>
</feature>
<evidence type="ECO:0000313" key="1">
    <source>
        <dbReference type="EMBL" id="CAG8787871.1"/>
    </source>
</evidence>
<dbReference type="AlphaFoldDB" id="A0A9N9JNX7"/>
<comment type="caution">
    <text evidence="1">The sequence shown here is derived from an EMBL/GenBank/DDBJ whole genome shotgun (WGS) entry which is preliminary data.</text>
</comment>
<evidence type="ECO:0000313" key="2">
    <source>
        <dbReference type="Proteomes" id="UP000789396"/>
    </source>
</evidence>
<reference evidence="1" key="1">
    <citation type="submission" date="2021-06" db="EMBL/GenBank/DDBJ databases">
        <authorList>
            <person name="Kallberg Y."/>
            <person name="Tangrot J."/>
            <person name="Rosling A."/>
        </authorList>
    </citation>
    <scope>NUCLEOTIDE SEQUENCE</scope>
    <source>
        <strain evidence="1">IN212</strain>
    </source>
</reference>